<evidence type="ECO:0000313" key="10">
    <source>
        <dbReference type="Proteomes" id="UP000218209"/>
    </source>
</evidence>
<feature type="region of interest" description="Disordered" evidence="7">
    <location>
        <begin position="1"/>
        <end position="181"/>
    </location>
</feature>
<feature type="compositionally biased region" description="Basic and acidic residues" evidence="7">
    <location>
        <begin position="303"/>
        <end position="324"/>
    </location>
</feature>
<comment type="subcellular location">
    <subcellularLocation>
        <location evidence="1">Nucleus</location>
    </subcellularLocation>
</comment>
<evidence type="ECO:0000313" key="9">
    <source>
        <dbReference type="EMBL" id="OSX70284.1"/>
    </source>
</evidence>
<dbReference type="OrthoDB" id="21467at2759"/>
<protein>
    <recommendedName>
        <fullName evidence="8">RRM domain-containing protein</fullName>
    </recommendedName>
</protein>
<dbReference type="AlphaFoldDB" id="A0A1X6NNU8"/>
<dbReference type="PROSITE" id="PS50102">
    <property type="entry name" value="RRM"/>
    <property type="match status" value="1"/>
</dbReference>
<evidence type="ECO:0000256" key="1">
    <source>
        <dbReference type="ARBA" id="ARBA00004123"/>
    </source>
</evidence>
<name>A0A1X6NNU8_PORUM</name>
<evidence type="ECO:0000259" key="8">
    <source>
        <dbReference type="PROSITE" id="PS50102"/>
    </source>
</evidence>
<feature type="compositionally biased region" description="Basic and acidic residues" evidence="7">
    <location>
        <begin position="81"/>
        <end position="124"/>
    </location>
</feature>
<gene>
    <name evidence="9" type="ORF">BU14_0816s0004</name>
</gene>
<dbReference type="InterPro" id="IPR012677">
    <property type="entry name" value="Nucleotide-bd_a/b_plait_sf"/>
</dbReference>
<dbReference type="GO" id="GO:0003723">
    <property type="term" value="F:RNA binding"/>
    <property type="evidence" value="ECO:0007669"/>
    <property type="project" value="UniProtKB-UniRule"/>
</dbReference>
<dbReference type="PANTHER" id="PTHR48028:SF4">
    <property type="entry name" value="SC35-LIKE SPLICING FACTOR"/>
    <property type="match status" value="1"/>
</dbReference>
<keyword evidence="4" id="KW-0508">mRNA splicing</keyword>
<organism evidence="9 10">
    <name type="scientific">Porphyra umbilicalis</name>
    <name type="common">Purple laver</name>
    <name type="synonym">Red alga</name>
    <dbReference type="NCBI Taxonomy" id="2786"/>
    <lineage>
        <taxon>Eukaryota</taxon>
        <taxon>Rhodophyta</taxon>
        <taxon>Bangiophyceae</taxon>
        <taxon>Bangiales</taxon>
        <taxon>Bangiaceae</taxon>
        <taxon>Porphyra</taxon>
    </lineage>
</organism>
<dbReference type="EMBL" id="KV919280">
    <property type="protein sequence ID" value="OSX70284.1"/>
    <property type="molecule type" value="Genomic_DNA"/>
</dbReference>
<evidence type="ECO:0000256" key="7">
    <source>
        <dbReference type="SAM" id="MobiDB-lite"/>
    </source>
</evidence>
<feature type="compositionally biased region" description="Gly residues" evidence="7">
    <location>
        <begin position="125"/>
        <end position="134"/>
    </location>
</feature>
<dbReference type="InterPro" id="IPR035979">
    <property type="entry name" value="RBD_domain_sf"/>
</dbReference>
<feature type="domain" description="RRM" evidence="8">
    <location>
        <begin position="186"/>
        <end position="264"/>
    </location>
</feature>
<dbReference type="SMART" id="SM00360">
    <property type="entry name" value="RRM"/>
    <property type="match status" value="1"/>
</dbReference>
<dbReference type="Pfam" id="PF00076">
    <property type="entry name" value="RRM_1"/>
    <property type="match status" value="1"/>
</dbReference>
<feature type="compositionally biased region" description="Gly residues" evidence="7">
    <location>
        <begin position="44"/>
        <end position="74"/>
    </location>
</feature>
<reference evidence="9 10" key="1">
    <citation type="submission" date="2017-03" db="EMBL/GenBank/DDBJ databases">
        <title>WGS assembly of Porphyra umbilicalis.</title>
        <authorList>
            <person name="Brawley S.H."/>
            <person name="Blouin N.A."/>
            <person name="Ficko-Blean E."/>
            <person name="Wheeler G.L."/>
            <person name="Lohr M."/>
            <person name="Goodson H.V."/>
            <person name="Jenkins J.W."/>
            <person name="Blaby-Haas C.E."/>
            <person name="Helliwell K.E."/>
            <person name="Chan C."/>
            <person name="Marriage T."/>
            <person name="Bhattacharya D."/>
            <person name="Klein A.S."/>
            <person name="Badis Y."/>
            <person name="Brodie J."/>
            <person name="Cao Y."/>
            <person name="Collen J."/>
            <person name="Dittami S.M."/>
            <person name="Gachon C.M."/>
            <person name="Green B.R."/>
            <person name="Karpowicz S."/>
            <person name="Kim J.W."/>
            <person name="Kudahl U."/>
            <person name="Lin S."/>
            <person name="Michel G."/>
            <person name="Mittag M."/>
            <person name="Olson B.J."/>
            <person name="Pangilinan J."/>
            <person name="Peng Y."/>
            <person name="Qiu H."/>
            <person name="Shu S."/>
            <person name="Singer J.T."/>
            <person name="Smith A.G."/>
            <person name="Sprecher B.N."/>
            <person name="Wagner V."/>
            <person name="Wang W."/>
            <person name="Wang Z.-Y."/>
            <person name="Yan J."/>
            <person name="Yarish C."/>
            <person name="Zoeuner-Riek S."/>
            <person name="Zhuang Y."/>
            <person name="Zou Y."/>
            <person name="Lindquist E.A."/>
            <person name="Grimwood J."/>
            <person name="Barry K."/>
            <person name="Rokhsar D.S."/>
            <person name="Schmutz J."/>
            <person name="Stiller J.W."/>
            <person name="Grossman A.R."/>
            <person name="Prochnik S.E."/>
        </authorList>
    </citation>
    <scope>NUCLEOTIDE SEQUENCE [LARGE SCALE GENOMIC DNA]</scope>
    <source>
        <strain evidence="9">4086291</strain>
    </source>
</reference>
<feature type="compositionally biased region" description="Basic and acidic residues" evidence="7">
    <location>
        <begin position="136"/>
        <end position="160"/>
    </location>
</feature>
<evidence type="ECO:0000256" key="2">
    <source>
        <dbReference type="ARBA" id="ARBA00022664"/>
    </source>
</evidence>
<evidence type="ECO:0000256" key="5">
    <source>
        <dbReference type="ARBA" id="ARBA00023242"/>
    </source>
</evidence>
<dbReference type="GO" id="GO:0006397">
    <property type="term" value="P:mRNA processing"/>
    <property type="evidence" value="ECO:0007669"/>
    <property type="project" value="UniProtKB-KW"/>
</dbReference>
<sequence length="384" mass="42019">MDRGRDPSWRAPSPPASRYRDEPYDAPRDDHPRRGYGSPDRRGGGGGGAGRRGGYDGGRGGYDGGRGGYDGGRGPPSPPSRYRDDPYDGGRERRYRDDRYESGGRDDHGASRRDYDRSRYDDRGGGGGGGGGPPGRYRDDYAGQRRGYDGNRRGGYEDRGGGGGGGRGMAMSDRPRRPPPDISDLYSLLVLNVTFRTRSAELRPLFQKYGEVRDCYIPRSRDTGDSRGFAFVRYSKREEAEAAIEHVNNAVVDGREIIVQFAKFGRQDAVNQAAAMGVPAAEVETTTAARAGPADGDEPMASNRDDGPLPSRDDGRDEAVESRKRQLSRSPSPDRADRRSRSPEVKRARSRSPERGSKMEREGGHDPVARSGSDDEGGRSHRDD</sequence>
<dbReference type="SUPFAM" id="SSF54928">
    <property type="entry name" value="RNA-binding domain, RBD"/>
    <property type="match status" value="1"/>
</dbReference>
<dbReference type="InterPro" id="IPR051106">
    <property type="entry name" value="RNA-bind/splicing_reg"/>
</dbReference>
<accession>A0A1X6NNU8</accession>
<feature type="compositionally biased region" description="Basic and acidic residues" evidence="7">
    <location>
        <begin position="332"/>
        <end position="384"/>
    </location>
</feature>
<evidence type="ECO:0000256" key="4">
    <source>
        <dbReference type="ARBA" id="ARBA00023187"/>
    </source>
</evidence>
<dbReference type="Gene3D" id="3.30.70.330">
    <property type="match status" value="1"/>
</dbReference>
<dbReference type="GO" id="GO:0008380">
    <property type="term" value="P:RNA splicing"/>
    <property type="evidence" value="ECO:0007669"/>
    <property type="project" value="UniProtKB-KW"/>
</dbReference>
<evidence type="ECO:0000256" key="6">
    <source>
        <dbReference type="PROSITE-ProRule" id="PRU00176"/>
    </source>
</evidence>
<proteinExistence type="predicted"/>
<dbReference type="Proteomes" id="UP000218209">
    <property type="component" value="Unassembled WGS sequence"/>
</dbReference>
<evidence type="ECO:0000256" key="3">
    <source>
        <dbReference type="ARBA" id="ARBA00022884"/>
    </source>
</evidence>
<keyword evidence="3 6" id="KW-0694">RNA-binding</keyword>
<feature type="region of interest" description="Disordered" evidence="7">
    <location>
        <begin position="288"/>
        <end position="384"/>
    </location>
</feature>
<dbReference type="InterPro" id="IPR000504">
    <property type="entry name" value="RRM_dom"/>
</dbReference>
<feature type="compositionally biased region" description="Basic and acidic residues" evidence="7">
    <location>
        <begin position="18"/>
        <end position="43"/>
    </location>
</feature>
<keyword evidence="5" id="KW-0539">Nucleus</keyword>
<keyword evidence="10" id="KW-1185">Reference proteome</keyword>
<dbReference type="PANTHER" id="PTHR48028">
    <property type="entry name" value="GLYCINE-RICH RNA-BINDING PROTEIN RZ1A"/>
    <property type="match status" value="1"/>
</dbReference>
<keyword evidence="2" id="KW-0507">mRNA processing</keyword>
<dbReference type="GO" id="GO:0005634">
    <property type="term" value="C:nucleus"/>
    <property type="evidence" value="ECO:0007669"/>
    <property type="project" value="UniProtKB-SubCell"/>
</dbReference>